<dbReference type="GO" id="GO:0003677">
    <property type="term" value="F:DNA binding"/>
    <property type="evidence" value="ECO:0007669"/>
    <property type="project" value="InterPro"/>
</dbReference>
<name>A0A0W0WXR4_9GAMM</name>
<protein>
    <submittedName>
        <fullName evidence="1">mRNA interferase MazF</fullName>
        <ecNumber evidence="1">3.1.-.-</ecNumber>
    </submittedName>
</protein>
<organism evidence="1 2">
    <name type="scientific">Legionella oakridgensis</name>
    <dbReference type="NCBI Taxonomy" id="29423"/>
    <lineage>
        <taxon>Bacteria</taxon>
        <taxon>Pseudomonadati</taxon>
        <taxon>Pseudomonadota</taxon>
        <taxon>Gammaproteobacteria</taxon>
        <taxon>Legionellales</taxon>
        <taxon>Legionellaceae</taxon>
        <taxon>Legionella</taxon>
    </lineage>
</organism>
<dbReference type="SUPFAM" id="SSF50118">
    <property type="entry name" value="Cell growth inhibitor/plasmid maintenance toxic component"/>
    <property type="match status" value="1"/>
</dbReference>
<dbReference type="EC" id="3.1.-.-" evidence="1"/>
<evidence type="ECO:0000313" key="1">
    <source>
        <dbReference type="EMBL" id="KTD37111.1"/>
    </source>
</evidence>
<dbReference type="InterPro" id="IPR003477">
    <property type="entry name" value="PemK-like"/>
</dbReference>
<dbReference type="Proteomes" id="UP000054858">
    <property type="component" value="Unassembled WGS sequence"/>
</dbReference>
<accession>A0A0W0WXR4</accession>
<gene>
    <name evidence="1" type="primary">mazF</name>
    <name evidence="1" type="ORF">Loak_2247</name>
</gene>
<dbReference type="AlphaFoldDB" id="A0A0W0WXR4"/>
<dbReference type="GO" id="GO:0004521">
    <property type="term" value="F:RNA endonuclease activity"/>
    <property type="evidence" value="ECO:0007669"/>
    <property type="project" value="TreeGrafter"/>
</dbReference>
<evidence type="ECO:0000313" key="2">
    <source>
        <dbReference type="Proteomes" id="UP000054858"/>
    </source>
</evidence>
<dbReference type="PANTHER" id="PTHR33988:SF3">
    <property type="entry name" value="ENDORIBONUCLEASE TOXIN CHPB-RELATED"/>
    <property type="match status" value="1"/>
</dbReference>
<dbReference type="EMBL" id="LNYP01000031">
    <property type="protein sequence ID" value="KTD37111.1"/>
    <property type="molecule type" value="Genomic_DNA"/>
</dbReference>
<keyword evidence="1" id="KW-0378">Hydrolase</keyword>
<dbReference type="Pfam" id="PF02452">
    <property type="entry name" value="PemK_toxin"/>
    <property type="match status" value="1"/>
</dbReference>
<dbReference type="InterPro" id="IPR011067">
    <property type="entry name" value="Plasmid_toxin/cell-grow_inhib"/>
</dbReference>
<dbReference type="Gene3D" id="2.30.30.110">
    <property type="match status" value="1"/>
</dbReference>
<dbReference type="RefSeq" id="WP_025386022.1">
    <property type="nucleotide sequence ID" value="NZ_LCUA01000001.1"/>
</dbReference>
<sequence>MTTAYIPERNHIIWLDFEPTKGKEIGKYRPALVLSSKEYNRATGLIICCPISTSIRGGSTEVPVYNLEEPSVVAASLIQTLSWKDRKAKFIIEAEHLVMEEVLFRIIPLIGADRLFEESL</sequence>
<proteinExistence type="predicted"/>
<dbReference type="GO" id="GO:0006402">
    <property type="term" value="P:mRNA catabolic process"/>
    <property type="evidence" value="ECO:0007669"/>
    <property type="project" value="TreeGrafter"/>
</dbReference>
<dbReference type="GO" id="GO:0016075">
    <property type="term" value="P:rRNA catabolic process"/>
    <property type="evidence" value="ECO:0007669"/>
    <property type="project" value="TreeGrafter"/>
</dbReference>
<reference evidence="1 2" key="1">
    <citation type="submission" date="2015-11" db="EMBL/GenBank/DDBJ databases">
        <title>Genomic analysis of 38 Legionella species identifies large and diverse effector repertoires.</title>
        <authorList>
            <person name="Burstein D."/>
            <person name="Amaro F."/>
            <person name="Zusman T."/>
            <person name="Lifshitz Z."/>
            <person name="Cohen O."/>
            <person name="Gilbert J.A."/>
            <person name="Pupko T."/>
            <person name="Shuman H.A."/>
            <person name="Segal G."/>
        </authorList>
    </citation>
    <scope>NUCLEOTIDE SEQUENCE [LARGE SCALE GENOMIC DNA]</scope>
    <source>
        <strain evidence="1 2">Oak Ridge-10</strain>
    </source>
</reference>
<comment type="caution">
    <text evidence="1">The sequence shown here is derived from an EMBL/GenBank/DDBJ whole genome shotgun (WGS) entry which is preliminary data.</text>
</comment>
<dbReference type="PANTHER" id="PTHR33988">
    <property type="entry name" value="ENDORIBONUCLEASE MAZF-RELATED"/>
    <property type="match status" value="1"/>
</dbReference>
<dbReference type="GO" id="GO:0016787">
    <property type="term" value="F:hydrolase activity"/>
    <property type="evidence" value="ECO:0007669"/>
    <property type="project" value="UniProtKB-KW"/>
</dbReference>
<dbReference type="PATRIC" id="fig|29423.5.peg.2359"/>